<dbReference type="SMART" id="SM00490">
    <property type="entry name" value="HELICc"/>
    <property type="match status" value="1"/>
</dbReference>
<organism evidence="9 10">
    <name type="scientific">Drechmeria coniospora</name>
    <name type="common">Nematophagous fungus</name>
    <name type="synonym">Meria coniospora</name>
    <dbReference type="NCBI Taxonomy" id="98403"/>
    <lineage>
        <taxon>Eukaryota</taxon>
        <taxon>Fungi</taxon>
        <taxon>Dikarya</taxon>
        <taxon>Ascomycota</taxon>
        <taxon>Pezizomycotina</taxon>
        <taxon>Sordariomycetes</taxon>
        <taxon>Hypocreomycetidae</taxon>
        <taxon>Hypocreales</taxon>
        <taxon>Ophiocordycipitaceae</taxon>
        <taxon>Drechmeria</taxon>
    </lineage>
</organism>
<dbReference type="InterPro" id="IPR046931">
    <property type="entry name" value="HTH_61"/>
</dbReference>
<feature type="region of interest" description="Disordered" evidence="6">
    <location>
        <begin position="25"/>
        <end position="52"/>
    </location>
</feature>
<dbReference type="Pfam" id="PF00270">
    <property type="entry name" value="DEAD"/>
    <property type="match status" value="1"/>
</dbReference>
<keyword evidence="4" id="KW-0067">ATP-binding</keyword>
<keyword evidence="1" id="KW-0547">Nucleotide-binding</keyword>
<dbReference type="CDD" id="cd18026">
    <property type="entry name" value="DEXHc_POLQ-like"/>
    <property type="match status" value="1"/>
</dbReference>
<feature type="domain" description="Helicase ATP-binding" evidence="7">
    <location>
        <begin position="139"/>
        <end position="349"/>
    </location>
</feature>
<feature type="domain" description="Helicase C-terminal" evidence="8">
    <location>
        <begin position="475"/>
        <end position="645"/>
    </location>
</feature>
<dbReference type="Pfam" id="PF00271">
    <property type="entry name" value="Helicase_C"/>
    <property type="match status" value="1"/>
</dbReference>
<sequence length="931" mass="102137">MRSMKGHLHKTSLQEADERYREALASKSLAAGQKRSWSSDVGGAESQAATTQHVGFQRVLVAPPVSARLSPSRVERLSDPVPSEYSQRRTIGATPSSSQDPELDLAHPTYGLPPHLVANFASLGIRQMYPWQKNCLKGPGLLNGRKNLVYCAPTGGGKSLVADCALCKALDDAMEIADCDAVLMLKRIAEEPGSKALLVLPYVALVQEKVRWLRSVVQGIQLPHDVAADDRPGPWHQRPDHGTIRVVGFFGGGKVRATWDDFDIGVCTLEKGNALINTAIDDCSIPKLRAVVLDELHMVDDAHRGYFLELIATKVLSLGQPVQIVGMSATLPNMNLMADWLDAHCYETRYRPIPITEHLVCDSKIYAAASFRELKRVPSQLGSQKLPAGRAGASGRILTSDHKEFANPVLNAVVSLAYETACTGYGALVFAGSRGVCESDARLISRVMPGPLQLSSAVLERRMELLTDLRALSTGVDPVLEETVLYGVAFHRECSDACESFIHHPSRHLLTVQAGLTSEERELVASAYDAGTILVCIATCSLAAGINLPARRVILHNARMAGELIGPSMLRQMRGRAGRQGKCPVGETYLCCCEDDLEQVLELMHAEIPEVSSCLSTESRRIQRAVLEVISIRLANSRESIQEVQSMGLATSDGCGGFVPTQLGRAIVASAIDLDDGVFAHKELKKALRAFVMDGEMHILYVFTPVQDFGVKVNWQVFRNVMESLDESGLRVLNFLGIKPTGIIQLAQGAILKETTQEERAMARVYRRFYLALQLRDLCNEVPVHVVSRKYDMPRGFVQNLSQTCQGFAAGMIKFCETMGWGMLAAALDHFSDRLMAGARSDLLALARIPFIKSRTARVFWENGYRTVASIANADAQALLPVLMQARPNKVRLKGQKDDRLREKLLAKAEIISSVANKLWQIEVQSEIDQE</sequence>
<proteinExistence type="predicted"/>
<feature type="region of interest" description="Disordered" evidence="6">
    <location>
        <begin position="69"/>
        <end position="105"/>
    </location>
</feature>
<dbReference type="FunFam" id="1.10.3380.20:FF:000005">
    <property type="entry name" value="DNA-directed DNA polymerase theta, putative"/>
    <property type="match status" value="1"/>
</dbReference>
<dbReference type="GO" id="GO:0003676">
    <property type="term" value="F:nucleic acid binding"/>
    <property type="evidence" value="ECO:0007669"/>
    <property type="project" value="InterPro"/>
</dbReference>
<protein>
    <submittedName>
        <fullName evidence="9">Helicase and polymerase containing protein tebichi</fullName>
    </submittedName>
</protein>
<dbReference type="Proteomes" id="UP000076580">
    <property type="component" value="Chromosome 02"/>
</dbReference>
<dbReference type="PROSITE" id="PS51192">
    <property type="entry name" value="HELICASE_ATP_BIND_1"/>
    <property type="match status" value="1"/>
</dbReference>
<evidence type="ECO:0000256" key="6">
    <source>
        <dbReference type="SAM" id="MobiDB-lite"/>
    </source>
</evidence>
<dbReference type="GO" id="GO:0016787">
    <property type="term" value="F:hydrolase activity"/>
    <property type="evidence" value="ECO:0007669"/>
    <property type="project" value="UniProtKB-KW"/>
</dbReference>
<dbReference type="SMART" id="SM00487">
    <property type="entry name" value="DEXDc"/>
    <property type="match status" value="1"/>
</dbReference>
<dbReference type="AlphaFoldDB" id="A0A151GMA1"/>
<feature type="compositionally biased region" description="Polar residues" evidence="6">
    <location>
        <begin position="84"/>
        <end position="100"/>
    </location>
</feature>
<reference evidence="9 10" key="1">
    <citation type="journal article" date="2016" name="Sci. Rep.">
        <title>Insights into Adaptations to a Near-Obligate Nematode Endoparasitic Lifestyle from the Finished Genome of Drechmeria coniospora.</title>
        <authorList>
            <person name="Zhang L."/>
            <person name="Zhou Z."/>
            <person name="Guo Q."/>
            <person name="Fokkens L."/>
            <person name="Miskei M."/>
            <person name="Pocsi I."/>
            <person name="Zhang W."/>
            <person name="Chen M."/>
            <person name="Wang L."/>
            <person name="Sun Y."/>
            <person name="Donzelli B.G."/>
            <person name="Gibson D.M."/>
            <person name="Nelson D.R."/>
            <person name="Luo J.G."/>
            <person name="Rep M."/>
            <person name="Liu H."/>
            <person name="Yang S."/>
            <person name="Wang J."/>
            <person name="Krasnoff S.B."/>
            <person name="Xu Y."/>
            <person name="Molnar I."/>
            <person name="Lin M."/>
        </authorList>
    </citation>
    <scope>NUCLEOTIDE SEQUENCE [LARGE SCALE GENOMIC DNA]</scope>
    <source>
        <strain evidence="9 10">ARSEF 6962</strain>
    </source>
</reference>
<dbReference type="InterPro" id="IPR011545">
    <property type="entry name" value="DEAD/DEAH_box_helicase_dom"/>
</dbReference>
<dbReference type="Pfam" id="PF21099">
    <property type="entry name" value="POLQ_helical"/>
    <property type="match status" value="1"/>
</dbReference>
<evidence type="ECO:0000313" key="10">
    <source>
        <dbReference type="Proteomes" id="UP000076580"/>
    </source>
</evidence>
<dbReference type="RefSeq" id="XP_040657589.1">
    <property type="nucleotide sequence ID" value="XM_040802556.1"/>
</dbReference>
<evidence type="ECO:0000256" key="5">
    <source>
        <dbReference type="ARBA" id="ARBA00048988"/>
    </source>
</evidence>
<dbReference type="SUPFAM" id="SSF52540">
    <property type="entry name" value="P-loop containing nucleoside triphosphate hydrolases"/>
    <property type="match status" value="1"/>
</dbReference>
<dbReference type="Gene3D" id="1.10.3380.20">
    <property type="match status" value="1"/>
</dbReference>
<evidence type="ECO:0000259" key="8">
    <source>
        <dbReference type="PROSITE" id="PS51194"/>
    </source>
</evidence>
<dbReference type="PANTHER" id="PTHR47961:SF6">
    <property type="entry name" value="DNA-DIRECTED DNA POLYMERASE"/>
    <property type="match status" value="1"/>
</dbReference>
<dbReference type="Pfam" id="PF20470">
    <property type="entry name" value="HTH_61"/>
    <property type="match status" value="1"/>
</dbReference>
<keyword evidence="10" id="KW-1185">Reference proteome</keyword>
<gene>
    <name evidence="9" type="ORF">DCS_05250</name>
</gene>
<dbReference type="Pfam" id="PF25453">
    <property type="entry name" value="DUF7898"/>
    <property type="match status" value="1"/>
</dbReference>
<evidence type="ECO:0000259" key="7">
    <source>
        <dbReference type="PROSITE" id="PS51192"/>
    </source>
</evidence>
<dbReference type="STRING" id="98403.A0A151GMA1"/>
<keyword evidence="2" id="KW-0378">Hydrolase</keyword>
<dbReference type="InterPro" id="IPR014001">
    <property type="entry name" value="Helicase_ATP-bd"/>
</dbReference>
<dbReference type="InterPro" id="IPR001650">
    <property type="entry name" value="Helicase_C-like"/>
</dbReference>
<evidence type="ECO:0000313" key="9">
    <source>
        <dbReference type="EMBL" id="KYK58237.1"/>
    </source>
</evidence>
<dbReference type="InterPro" id="IPR050474">
    <property type="entry name" value="Hel308_SKI2-like"/>
</dbReference>
<dbReference type="PROSITE" id="PS51194">
    <property type="entry name" value="HELICASE_CTER"/>
    <property type="match status" value="1"/>
</dbReference>
<keyword evidence="3 9" id="KW-0347">Helicase</keyword>
<dbReference type="GO" id="GO:0043138">
    <property type="term" value="F:3'-5' DNA helicase activity"/>
    <property type="evidence" value="ECO:0007669"/>
    <property type="project" value="UniProtKB-EC"/>
</dbReference>
<evidence type="ECO:0000256" key="2">
    <source>
        <dbReference type="ARBA" id="ARBA00022801"/>
    </source>
</evidence>
<comment type="catalytic activity">
    <reaction evidence="5">
        <text>ATP + H2O = ADP + phosphate + H(+)</text>
        <dbReference type="Rhea" id="RHEA:13065"/>
        <dbReference type="ChEBI" id="CHEBI:15377"/>
        <dbReference type="ChEBI" id="CHEBI:15378"/>
        <dbReference type="ChEBI" id="CHEBI:30616"/>
        <dbReference type="ChEBI" id="CHEBI:43474"/>
        <dbReference type="ChEBI" id="CHEBI:456216"/>
        <dbReference type="EC" id="5.6.2.4"/>
    </reaction>
</comment>
<dbReference type="SUPFAM" id="SSF158702">
    <property type="entry name" value="Sec63 N-terminal domain-like"/>
    <property type="match status" value="1"/>
</dbReference>
<dbReference type="Gene3D" id="3.40.50.300">
    <property type="entry name" value="P-loop containing nucleotide triphosphate hydrolases"/>
    <property type="match status" value="2"/>
</dbReference>
<evidence type="ECO:0000256" key="1">
    <source>
        <dbReference type="ARBA" id="ARBA00022741"/>
    </source>
</evidence>
<dbReference type="InterPro" id="IPR027417">
    <property type="entry name" value="P-loop_NTPase"/>
</dbReference>
<dbReference type="InterPro" id="IPR048960">
    <property type="entry name" value="POLQ-like_helical"/>
</dbReference>
<dbReference type="GeneID" id="63717893"/>
<dbReference type="InParanoid" id="A0A151GMA1"/>
<dbReference type="GO" id="GO:0005524">
    <property type="term" value="F:ATP binding"/>
    <property type="evidence" value="ECO:0007669"/>
    <property type="project" value="UniProtKB-KW"/>
</dbReference>
<dbReference type="InterPro" id="IPR057220">
    <property type="entry name" value="DUF7898"/>
</dbReference>
<dbReference type="EMBL" id="LAYC01000002">
    <property type="protein sequence ID" value="KYK58237.1"/>
    <property type="molecule type" value="Genomic_DNA"/>
</dbReference>
<evidence type="ECO:0000256" key="4">
    <source>
        <dbReference type="ARBA" id="ARBA00022840"/>
    </source>
</evidence>
<dbReference type="PANTHER" id="PTHR47961">
    <property type="entry name" value="DNA POLYMERASE THETA, PUTATIVE (AFU_ORTHOLOGUE AFUA_1G05260)-RELATED"/>
    <property type="match status" value="1"/>
</dbReference>
<accession>A0A151GMA1</accession>
<evidence type="ECO:0000256" key="3">
    <source>
        <dbReference type="ARBA" id="ARBA00022806"/>
    </source>
</evidence>
<name>A0A151GMA1_DRECN</name>
<comment type="caution">
    <text evidence="9">The sequence shown here is derived from an EMBL/GenBank/DDBJ whole genome shotgun (WGS) entry which is preliminary data.</text>
</comment>